<evidence type="ECO:0000313" key="2">
    <source>
        <dbReference type="EMBL" id="AAT76987.1"/>
    </source>
</evidence>
<reference evidence="4" key="5">
    <citation type="journal article" date="2008" name="Nucleic Acids Res.">
        <title>The rice annotation project database (RAP-DB): 2008 update.</title>
        <authorList>
            <consortium name="The rice annotation project (RAP)"/>
        </authorList>
    </citation>
    <scope>GENOME REANNOTATION</scope>
    <source>
        <strain evidence="4">cv. Nipponbare</strain>
    </source>
</reference>
<feature type="compositionally biased region" description="Basic and acidic residues" evidence="1">
    <location>
        <begin position="131"/>
        <end position="141"/>
    </location>
</feature>
<evidence type="ECO:0000313" key="4">
    <source>
        <dbReference type="Proteomes" id="UP000000763"/>
    </source>
</evidence>
<reference evidence="4" key="2">
    <citation type="journal article" date="2005" name="Nature">
        <title>The map-based sequence of the rice genome.</title>
        <authorList>
            <consortium name="International rice genome sequencing project (IRGSP)"/>
            <person name="Matsumoto T."/>
            <person name="Wu J."/>
            <person name="Kanamori H."/>
            <person name="Katayose Y."/>
            <person name="Fujisawa M."/>
            <person name="Namiki N."/>
            <person name="Mizuno H."/>
            <person name="Yamamoto K."/>
            <person name="Antonio B.A."/>
            <person name="Baba T."/>
            <person name="Sakata K."/>
            <person name="Nagamura Y."/>
            <person name="Aoki H."/>
            <person name="Arikawa K."/>
            <person name="Arita K."/>
            <person name="Bito T."/>
            <person name="Chiden Y."/>
            <person name="Fujitsuka N."/>
            <person name="Fukunaka R."/>
            <person name="Hamada M."/>
            <person name="Harada C."/>
            <person name="Hayashi A."/>
            <person name="Hijishita S."/>
            <person name="Honda M."/>
            <person name="Hosokawa S."/>
            <person name="Ichikawa Y."/>
            <person name="Idonuma A."/>
            <person name="Iijima M."/>
            <person name="Ikeda M."/>
            <person name="Ikeno M."/>
            <person name="Ito K."/>
            <person name="Ito S."/>
            <person name="Ito T."/>
            <person name="Ito Y."/>
            <person name="Ito Y."/>
            <person name="Iwabuchi A."/>
            <person name="Kamiya K."/>
            <person name="Karasawa W."/>
            <person name="Kurita K."/>
            <person name="Katagiri S."/>
            <person name="Kikuta A."/>
            <person name="Kobayashi H."/>
            <person name="Kobayashi N."/>
            <person name="Machita K."/>
            <person name="Maehara T."/>
            <person name="Masukawa M."/>
            <person name="Mizubayashi T."/>
            <person name="Mukai Y."/>
            <person name="Nagasaki H."/>
            <person name="Nagata Y."/>
            <person name="Naito S."/>
            <person name="Nakashima M."/>
            <person name="Nakama Y."/>
            <person name="Nakamichi Y."/>
            <person name="Nakamura M."/>
            <person name="Meguro A."/>
            <person name="Negishi M."/>
            <person name="Ohta I."/>
            <person name="Ohta T."/>
            <person name="Okamoto M."/>
            <person name="Ono N."/>
            <person name="Saji S."/>
            <person name="Sakaguchi M."/>
            <person name="Sakai K."/>
            <person name="Shibata M."/>
            <person name="Shimokawa T."/>
            <person name="Song J."/>
            <person name="Takazaki Y."/>
            <person name="Terasawa K."/>
            <person name="Tsugane M."/>
            <person name="Tsuji K."/>
            <person name="Ueda S."/>
            <person name="Waki K."/>
            <person name="Yamagata H."/>
            <person name="Yamamoto M."/>
            <person name="Yamamoto S."/>
            <person name="Yamane H."/>
            <person name="Yoshiki S."/>
            <person name="Yoshihara R."/>
            <person name="Yukawa K."/>
            <person name="Zhong H."/>
            <person name="Yano M."/>
            <person name="Yuan Q."/>
            <person name="Ouyang S."/>
            <person name="Liu J."/>
            <person name="Jones K.M."/>
            <person name="Gansberger K."/>
            <person name="Moffat K."/>
            <person name="Hill J."/>
            <person name="Bera J."/>
            <person name="Fadrosh D."/>
            <person name="Jin S."/>
            <person name="Johri S."/>
            <person name="Kim M."/>
            <person name="Overton L."/>
            <person name="Reardon M."/>
            <person name="Tsitrin T."/>
            <person name="Vuong H."/>
            <person name="Weaver B."/>
            <person name="Ciecko A."/>
            <person name="Tallon L."/>
            <person name="Jackson J."/>
            <person name="Pai G."/>
            <person name="Aken S.V."/>
            <person name="Utterback T."/>
            <person name="Reidmuller S."/>
            <person name="Feldblyum T."/>
            <person name="Hsiao J."/>
            <person name="Zismann V."/>
            <person name="Iobst S."/>
            <person name="de Vazeille A.R."/>
            <person name="Buell C.R."/>
            <person name="Ying K."/>
            <person name="Li Y."/>
            <person name="Lu T."/>
            <person name="Huang Y."/>
            <person name="Zhao Q."/>
            <person name="Feng Q."/>
            <person name="Zhang L."/>
            <person name="Zhu J."/>
            <person name="Weng Q."/>
            <person name="Mu J."/>
            <person name="Lu Y."/>
            <person name="Fan D."/>
            <person name="Liu Y."/>
            <person name="Guan J."/>
            <person name="Zhang Y."/>
            <person name="Yu S."/>
            <person name="Liu X."/>
            <person name="Zhang Y."/>
            <person name="Hong G."/>
            <person name="Han B."/>
            <person name="Choisne N."/>
            <person name="Demange N."/>
            <person name="Orjeda G."/>
            <person name="Samain S."/>
            <person name="Cattolico L."/>
            <person name="Pelletier E."/>
            <person name="Couloux A."/>
            <person name="Segurens B."/>
            <person name="Wincker P."/>
            <person name="D'Hont A."/>
            <person name="Scarpelli C."/>
            <person name="Weissenbach J."/>
            <person name="Salanoubat M."/>
            <person name="Quetier F."/>
            <person name="Yu Y."/>
            <person name="Kim H.R."/>
            <person name="Rambo T."/>
            <person name="Currie J."/>
            <person name="Collura K."/>
            <person name="Luo M."/>
            <person name="Yang T."/>
            <person name="Ammiraju J.S.S."/>
            <person name="Engler F."/>
            <person name="Soderlund C."/>
            <person name="Wing R.A."/>
            <person name="Palmer L.E."/>
            <person name="de la Bastide M."/>
            <person name="Spiegel L."/>
            <person name="Nascimento L."/>
            <person name="Zutavern T."/>
            <person name="O'Shaughnessy A."/>
            <person name="Dike S."/>
            <person name="Dedhia N."/>
            <person name="Preston R."/>
            <person name="Balija V."/>
            <person name="McCombie W.R."/>
            <person name="Chow T."/>
            <person name="Chen H."/>
            <person name="Chung M."/>
            <person name="Chen C."/>
            <person name="Shaw J."/>
            <person name="Wu H."/>
            <person name="Hsiao K."/>
            <person name="Chao Y."/>
            <person name="Chu M."/>
            <person name="Cheng C."/>
            <person name="Hour A."/>
            <person name="Lee P."/>
            <person name="Lin S."/>
            <person name="Lin Y."/>
            <person name="Liou J."/>
            <person name="Liu S."/>
            <person name="Hsing Y."/>
            <person name="Raghuvanshi S."/>
            <person name="Mohanty A."/>
            <person name="Bharti A.K."/>
            <person name="Gaur A."/>
            <person name="Gupta V."/>
            <person name="Kumar D."/>
            <person name="Ravi V."/>
            <person name="Vij S."/>
            <person name="Kapur A."/>
            <person name="Khurana P."/>
            <person name="Khurana P."/>
            <person name="Khurana J.P."/>
            <person name="Tyagi A.K."/>
            <person name="Gaikwad K."/>
            <person name="Singh A."/>
            <person name="Dalal V."/>
            <person name="Srivastava S."/>
            <person name="Dixit A."/>
            <person name="Pal A.K."/>
            <person name="Ghazi I.A."/>
            <person name="Yadav M."/>
            <person name="Pandit A."/>
            <person name="Bhargava A."/>
            <person name="Sureshbabu K."/>
            <person name="Batra K."/>
            <person name="Sharma T.R."/>
            <person name="Mohapatra T."/>
            <person name="Singh N.K."/>
            <person name="Messing J."/>
            <person name="Nelson A.B."/>
            <person name="Fuks G."/>
            <person name="Kavchok S."/>
            <person name="Keizer G."/>
            <person name="Linton E."/>
            <person name="Llaca V."/>
            <person name="Song R."/>
            <person name="Tanyolac B."/>
            <person name="Young S."/>
            <person name="Ho-Il K."/>
            <person name="Hahn J.H."/>
            <person name="Sangsakoo G."/>
            <person name="Vanavichit A."/>
            <person name="de Mattos Luiz.A.T."/>
            <person name="Zimmer P.D."/>
            <person name="Malone G."/>
            <person name="Dellagostin O."/>
            <person name="de Oliveira A.C."/>
            <person name="Bevan M."/>
            <person name="Bancroft I."/>
            <person name="Minx P."/>
            <person name="Cordum H."/>
            <person name="Wilson R."/>
            <person name="Cheng Z."/>
            <person name="Jin W."/>
            <person name="Jiang J."/>
            <person name="Leong S.A."/>
            <person name="Iwama H."/>
            <person name="Gojobori T."/>
            <person name="Itoh T."/>
            <person name="Niimura Y."/>
            <person name="Fujii Y."/>
            <person name="Habara T."/>
            <person name="Sakai H."/>
            <person name="Sato Y."/>
            <person name="Wilson G."/>
            <person name="Kumar K."/>
            <person name="McCouch S."/>
            <person name="Juretic N."/>
            <person name="Hoen D."/>
            <person name="Wright S."/>
            <person name="Bruskiewich R."/>
            <person name="Bureau T."/>
            <person name="Miyao A."/>
            <person name="Hirochika H."/>
            <person name="Nishikawa T."/>
            <person name="Kadowaki K."/>
            <person name="Sugiura M."/>
            <person name="Burr B."/>
            <person name="Sasaki T."/>
        </authorList>
    </citation>
    <scope>NUCLEOTIDE SEQUENCE [LARGE SCALE GENOMIC DNA]</scope>
    <source>
        <strain evidence="4">cv. Nipponbare</strain>
    </source>
</reference>
<reference evidence="3" key="3">
    <citation type="journal article" date="2005" name="PLoS Biol.">
        <title>The genomes of Oryza sativa: a history of duplications.</title>
        <authorList>
            <person name="Yu J."/>
            <person name="Wang J."/>
            <person name="Lin W."/>
            <person name="Li S."/>
            <person name="Li H."/>
            <person name="Zhou J."/>
            <person name="Ni P."/>
            <person name="Dong W."/>
            <person name="Hu S."/>
            <person name="Zeng C."/>
            <person name="Zhang J."/>
            <person name="Zhang Y."/>
            <person name="Li R."/>
            <person name="Xu Z."/>
            <person name="Li S."/>
            <person name="Li X."/>
            <person name="Zheng H."/>
            <person name="Cong L."/>
            <person name="Lin L."/>
            <person name="Yin J."/>
            <person name="Geng J."/>
            <person name="Li G."/>
            <person name="Shi J."/>
            <person name="Liu J."/>
            <person name="Lv H."/>
            <person name="Li J."/>
            <person name="Wang J."/>
            <person name="Deng Y."/>
            <person name="Ran L."/>
            <person name="Shi X."/>
            <person name="Wang X."/>
            <person name="Wu Q."/>
            <person name="Li C."/>
            <person name="Ren X."/>
            <person name="Wang J."/>
            <person name="Wang X."/>
            <person name="Li D."/>
            <person name="Liu D."/>
            <person name="Zhang X."/>
            <person name="Ji Z."/>
            <person name="Zhao W."/>
            <person name="Sun Y."/>
            <person name="Zhang Z."/>
            <person name="Bao J."/>
            <person name="Han Y."/>
            <person name="Dong L."/>
            <person name="Ji J."/>
            <person name="Chen P."/>
            <person name="Wu S."/>
            <person name="Liu J."/>
            <person name="Xiao Y."/>
            <person name="Bu D."/>
            <person name="Tan J."/>
            <person name="Yang L."/>
            <person name="Ye C."/>
            <person name="Zhang J."/>
            <person name="Xu J."/>
            <person name="Zhou Y."/>
            <person name="Yu Y."/>
            <person name="Zhang B."/>
            <person name="Zhuang S."/>
            <person name="Wei H."/>
            <person name="Liu B."/>
            <person name="Lei M."/>
            <person name="Yu H."/>
            <person name="Li Y."/>
            <person name="Xu H."/>
            <person name="Wei S."/>
            <person name="He X."/>
            <person name="Fang L."/>
            <person name="Zhang Z."/>
            <person name="Zhang Y."/>
            <person name="Huang X."/>
            <person name="Su Z."/>
            <person name="Tong W."/>
            <person name="Li J."/>
            <person name="Tong Z."/>
            <person name="Li S."/>
            <person name="Ye J."/>
            <person name="Wang L."/>
            <person name="Fang L."/>
            <person name="Lei T."/>
            <person name="Chen C."/>
            <person name="Chen H."/>
            <person name="Xu Z."/>
            <person name="Li H."/>
            <person name="Huang H."/>
            <person name="Zhang F."/>
            <person name="Xu H."/>
            <person name="Li N."/>
            <person name="Zhao C."/>
            <person name="Li S."/>
            <person name="Dong L."/>
            <person name="Huang Y."/>
            <person name="Li L."/>
            <person name="Xi Y."/>
            <person name="Qi Q."/>
            <person name="Li W."/>
            <person name="Zhang B."/>
            <person name="Hu W."/>
            <person name="Zhang Y."/>
            <person name="Tian X."/>
            <person name="Jiao Y."/>
            <person name="Liang X."/>
            <person name="Jin J."/>
            <person name="Gao L."/>
            <person name="Zheng W."/>
            <person name="Hao B."/>
            <person name="Liu S."/>
            <person name="Wang W."/>
            <person name="Yuan L."/>
            <person name="Cao M."/>
            <person name="McDermott J."/>
            <person name="Samudrala R."/>
            <person name="Wang J."/>
            <person name="Wong G.K."/>
            <person name="Yang H."/>
        </authorList>
    </citation>
    <scope>NUCLEOTIDE SEQUENCE [LARGE SCALE GENOMIC DNA]</scope>
</reference>
<evidence type="ECO:0000256" key="1">
    <source>
        <dbReference type="SAM" id="MobiDB-lite"/>
    </source>
</evidence>
<proteinExistence type="predicted"/>
<name>A3ALL8_ORYSJ</name>
<sequence length="141" mass="16425">MASMKYDLPLLDYKTRFSLWQVKMRAVLAQTSDLDEALESFGKKKSTEWTAEEKRKDRDEERKETRASQRSRFSLLGDGSGVKRNVSSTTSARLLAKDTRWGWPYRMTAYRMTDANRMSRKVQEQPGRSDGTQEDKITLME</sequence>
<feature type="compositionally biased region" description="Basic and acidic residues" evidence="1">
    <location>
        <begin position="44"/>
        <end position="67"/>
    </location>
</feature>
<gene>
    <name evidence="3" type="ORF">OsJ_12180</name>
    <name evidence="2" type="ORF">OSJNBb0101N11.11</name>
</gene>
<evidence type="ECO:0000313" key="3">
    <source>
        <dbReference type="EMBL" id="EAZ28207.1"/>
    </source>
</evidence>
<dbReference type="Proteomes" id="UP000007752">
    <property type="component" value="Chromosome 3"/>
</dbReference>
<accession>A3ALL8</accession>
<protein>
    <submittedName>
        <fullName evidence="2">Pol polyprotein</fullName>
    </submittedName>
</protein>
<organism evidence="3">
    <name type="scientific">Oryza sativa subsp. japonica</name>
    <name type="common">Rice</name>
    <dbReference type="NCBI Taxonomy" id="39947"/>
    <lineage>
        <taxon>Eukaryota</taxon>
        <taxon>Viridiplantae</taxon>
        <taxon>Streptophyta</taxon>
        <taxon>Embryophyta</taxon>
        <taxon>Tracheophyta</taxon>
        <taxon>Spermatophyta</taxon>
        <taxon>Magnoliopsida</taxon>
        <taxon>Liliopsida</taxon>
        <taxon>Poales</taxon>
        <taxon>Poaceae</taxon>
        <taxon>BOP clade</taxon>
        <taxon>Oryzoideae</taxon>
        <taxon>Oryzeae</taxon>
        <taxon>Oryzinae</taxon>
        <taxon>Oryza</taxon>
        <taxon>Oryza sativa</taxon>
    </lineage>
</organism>
<reference evidence="3" key="6">
    <citation type="submission" date="2008-12" db="EMBL/GenBank/DDBJ databases">
        <title>Improved gene annotation of the rice (Oryza sativa) genomes.</title>
        <authorList>
            <person name="Wang J."/>
            <person name="Li R."/>
            <person name="Fan W."/>
            <person name="Huang Q."/>
            <person name="Zhang J."/>
            <person name="Zhou Y."/>
            <person name="Hu Y."/>
            <person name="Zi S."/>
            <person name="Li J."/>
            <person name="Ni P."/>
            <person name="Zheng H."/>
            <person name="Zhang Y."/>
            <person name="Zhao M."/>
            <person name="Hao Q."/>
            <person name="McDermott J."/>
            <person name="Samudrala R."/>
            <person name="Kristiansen K."/>
            <person name="Wong G.K.-S."/>
        </authorList>
    </citation>
    <scope>NUCLEOTIDE SEQUENCE</scope>
</reference>
<feature type="region of interest" description="Disordered" evidence="1">
    <location>
        <begin position="115"/>
        <end position="141"/>
    </location>
</feature>
<reference evidence="2" key="1">
    <citation type="submission" date="2004-07" db="EMBL/GenBank/DDBJ databases">
        <authorList>
            <person name="Buell R."/>
            <person name="Liu J."/>
            <person name="Childs K."/>
            <person name="Zaborsky J."/>
            <person name="Tallon L."/>
            <person name="Wirtz U."/>
            <person name="Wei F."/>
            <person name="Kuang H."/>
            <person name="Zhang P."/>
            <person name="Marano M."/>
            <person name="Baker B."/>
        </authorList>
    </citation>
    <scope>NUCLEOTIDE SEQUENCE</scope>
</reference>
<dbReference type="AlphaFoldDB" id="A3ALL8"/>
<dbReference type="EMBL" id="CM000140">
    <property type="protein sequence ID" value="EAZ28207.1"/>
    <property type="molecule type" value="Genomic_DNA"/>
</dbReference>
<feature type="region of interest" description="Disordered" evidence="1">
    <location>
        <begin position="44"/>
        <end position="90"/>
    </location>
</feature>
<dbReference type="Proteomes" id="UP000000763">
    <property type="component" value="Chromosome 3"/>
</dbReference>
<reference evidence="2" key="4">
    <citation type="submission" date="2006-01" db="EMBL/GenBank/DDBJ databases">
        <title>Oryza sativa chromosome 3 BAC OSJNBb0101N11 genomic sequence.</title>
        <authorList>
            <person name="Buell C.R."/>
            <person name="Yuan Q."/>
            <person name="Ouyang S."/>
            <person name="Liu J."/>
            <person name="Gansberger K."/>
            <person name="Jones K.M."/>
            <person name="Overton II L.L."/>
            <person name="Tsitrin T."/>
            <person name="Kim M.M."/>
            <person name="Bera J.J."/>
            <person name="Jin S.S."/>
            <person name="Fadrosh D.W."/>
            <person name="Tallon L.J."/>
            <person name="Koo H."/>
            <person name="Zismann V."/>
            <person name="Hsiao J."/>
            <person name="Blunt S."/>
            <person name="Vanaken S.S."/>
            <person name="Riedmuller S.B."/>
            <person name="Utterback T.T."/>
            <person name="Feldblyum T.V."/>
            <person name="Yang Q.Q."/>
            <person name="Haas B.J."/>
            <person name="Suh B.B."/>
            <person name="Peterson J.J."/>
            <person name="Quackenbush J."/>
            <person name="White O."/>
            <person name="Salzberg S.L."/>
            <person name="Fraser C.M."/>
        </authorList>
    </citation>
    <scope>NUCLEOTIDE SEQUENCE</scope>
</reference>
<dbReference type="EMBL" id="AC105747">
    <property type="protein sequence ID" value="AAT76987.1"/>
    <property type="molecule type" value="Genomic_DNA"/>
</dbReference>